<dbReference type="CDD" id="cd06261">
    <property type="entry name" value="TM_PBP2"/>
    <property type="match status" value="1"/>
</dbReference>
<accession>A0A8S0W9I0</accession>
<dbReference type="Proteomes" id="UP000836597">
    <property type="component" value="Chromosome"/>
</dbReference>
<keyword evidence="4" id="KW-1003">Cell membrane</keyword>
<gene>
    <name evidence="10" type="ORF">DEACI_3298</name>
    <name evidence="11" type="ORF">DEACI_3667</name>
</gene>
<organism evidence="10">
    <name type="scientific">Acididesulfobacillus acetoxydans</name>
    <dbReference type="NCBI Taxonomy" id="1561005"/>
    <lineage>
        <taxon>Bacteria</taxon>
        <taxon>Bacillati</taxon>
        <taxon>Bacillota</taxon>
        <taxon>Clostridia</taxon>
        <taxon>Eubacteriales</taxon>
        <taxon>Peptococcaceae</taxon>
        <taxon>Acididesulfobacillus</taxon>
    </lineage>
</organism>
<proteinExistence type="inferred from homology"/>
<dbReference type="Pfam" id="PF00528">
    <property type="entry name" value="BPD_transp_1"/>
    <property type="match status" value="1"/>
</dbReference>
<feature type="transmembrane region" description="Helical" evidence="8">
    <location>
        <begin position="258"/>
        <end position="277"/>
    </location>
</feature>
<reference evidence="11" key="1">
    <citation type="submission" date="2014-11" db="EMBL/GenBank/DDBJ databases">
        <authorList>
            <person name="Hornung B.V."/>
        </authorList>
    </citation>
    <scope>NUCLEOTIDE SEQUENCE</scope>
    <source>
        <strain evidence="11">INE</strain>
    </source>
</reference>
<evidence type="ECO:0000313" key="12">
    <source>
        <dbReference type="Proteomes" id="UP001071230"/>
    </source>
</evidence>
<dbReference type="KEGG" id="aacx:DEACI_3298"/>
<evidence type="ECO:0000256" key="5">
    <source>
        <dbReference type="ARBA" id="ARBA00022692"/>
    </source>
</evidence>
<dbReference type="RefSeq" id="WP_240985956.1">
    <property type="nucleotide sequence ID" value="NZ_CDGJ01000114.1"/>
</dbReference>
<sequence length="290" mass="32522">MKADHQDTGHFQKDTLLLLPSLLPLLLIFLYPLIQGILLTLHKNGEAGFTFYNYIQFFTVRDFSNTIFRTLVLVIPSSILEMTLAFAMAYHLRKPIRGKGLLNGLIMFPLTLGPLIVAVGMIDFFKPNGWFNLFLMHLGILHQPAQLLYNFWGTFISLTILGVGFIFSNLVGLMDSIDPSFEQAARSLGANGFQTFIRVFYPLIRSGVWNIFSLNVIMQLAVYSSAIIVGNPASSTRVFSVVAFEQAMQYFNYNMAETIAVIMAAVQFICLGVVHYIRKKGYVGSASTFK</sequence>
<keyword evidence="12" id="KW-1185">Reference proteome</keyword>
<dbReference type="InterPro" id="IPR000515">
    <property type="entry name" value="MetI-like"/>
</dbReference>
<name>A0A8S0W9I0_9FIRM</name>
<evidence type="ECO:0000256" key="8">
    <source>
        <dbReference type="RuleBase" id="RU363032"/>
    </source>
</evidence>
<evidence type="ECO:0000256" key="3">
    <source>
        <dbReference type="ARBA" id="ARBA00022448"/>
    </source>
</evidence>
<evidence type="ECO:0000256" key="6">
    <source>
        <dbReference type="ARBA" id="ARBA00022989"/>
    </source>
</evidence>
<dbReference type="SUPFAM" id="SSF161098">
    <property type="entry name" value="MetI-like"/>
    <property type="match status" value="1"/>
</dbReference>
<dbReference type="PANTHER" id="PTHR42929">
    <property type="entry name" value="INNER MEMBRANE ABC TRANSPORTER PERMEASE PROTEIN YDCU-RELATED-RELATED"/>
    <property type="match status" value="1"/>
</dbReference>
<evidence type="ECO:0000256" key="4">
    <source>
        <dbReference type="ARBA" id="ARBA00022475"/>
    </source>
</evidence>
<reference evidence="10" key="2">
    <citation type="submission" date="2020-01" db="EMBL/GenBank/DDBJ databases">
        <authorList>
            <person name="Hornung B."/>
        </authorList>
    </citation>
    <scope>NUCLEOTIDE SEQUENCE</scope>
    <source>
        <strain evidence="10">PacBioINE</strain>
    </source>
</reference>
<keyword evidence="3 8" id="KW-0813">Transport</keyword>
<dbReference type="Proteomes" id="UP001071230">
    <property type="component" value="Unassembled WGS sequence"/>
</dbReference>
<keyword evidence="6 8" id="KW-1133">Transmembrane helix</keyword>
<feature type="transmembrane region" description="Helical" evidence="8">
    <location>
        <begin position="101"/>
        <end position="125"/>
    </location>
</feature>
<dbReference type="Gene3D" id="1.10.3720.10">
    <property type="entry name" value="MetI-like"/>
    <property type="match status" value="1"/>
</dbReference>
<feature type="transmembrane region" description="Helical" evidence="8">
    <location>
        <begin position="208"/>
        <end position="229"/>
    </location>
</feature>
<protein>
    <submittedName>
        <fullName evidence="10">Binding-protein-dependent transport system inner membrane component</fullName>
    </submittedName>
    <submittedName>
        <fullName evidence="11">Binding-protein-dependent transport systems inner membrane component</fullName>
    </submittedName>
</protein>
<dbReference type="GO" id="GO:0055085">
    <property type="term" value="P:transmembrane transport"/>
    <property type="evidence" value="ECO:0007669"/>
    <property type="project" value="InterPro"/>
</dbReference>
<evidence type="ECO:0000256" key="7">
    <source>
        <dbReference type="ARBA" id="ARBA00023136"/>
    </source>
</evidence>
<evidence type="ECO:0000256" key="1">
    <source>
        <dbReference type="ARBA" id="ARBA00004651"/>
    </source>
</evidence>
<dbReference type="PROSITE" id="PS50928">
    <property type="entry name" value="ABC_TM1"/>
    <property type="match status" value="1"/>
</dbReference>
<evidence type="ECO:0000259" key="9">
    <source>
        <dbReference type="PROSITE" id="PS50928"/>
    </source>
</evidence>
<feature type="transmembrane region" description="Helical" evidence="8">
    <location>
        <begin position="145"/>
        <end position="167"/>
    </location>
</feature>
<evidence type="ECO:0000313" key="11">
    <source>
        <dbReference type="EMBL" id="CEJ09184.1"/>
    </source>
</evidence>
<dbReference type="GO" id="GO:0005886">
    <property type="term" value="C:plasma membrane"/>
    <property type="evidence" value="ECO:0007669"/>
    <property type="project" value="UniProtKB-SubCell"/>
</dbReference>
<dbReference type="InterPro" id="IPR035906">
    <property type="entry name" value="MetI-like_sf"/>
</dbReference>
<evidence type="ECO:0000313" key="10">
    <source>
        <dbReference type="EMBL" id="CAA7602619.1"/>
    </source>
</evidence>
<feature type="transmembrane region" description="Helical" evidence="8">
    <location>
        <begin position="67"/>
        <end position="89"/>
    </location>
</feature>
<comment type="subcellular location">
    <subcellularLocation>
        <location evidence="1 8">Cell membrane</location>
        <topology evidence="1 8">Multi-pass membrane protein</topology>
    </subcellularLocation>
</comment>
<comment type="similarity">
    <text evidence="2">Belongs to the binding-protein-dependent transport system permease family. CysTW subfamily.</text>
</comment>
<dbReference type="EMBL" id="LR746496">
    <property type="protein sequence ID" value="CAA7602619.1"/>
    <property type="molecule type" value="Genomic_DNA"/>
</dbReference>
<feature type="transmembrane region" description="Helical" evidence="8">
    <location>
        <begin position="16"/>
        <end position="34"/>
    </location>
</feature>
<keyword evidence="7 8" id="KW-0472">Membrane</keyword>
<dbReference type="PANTHER" id="PTHR42929:SF1">
    <property type="entry name" value="INNER MEMBRANE ABC TRANSPORTER PERMEASE PROTEIN YDCU-RELATED"/>
    <property type="match status" value="1"/>
</dbReference>
<keyword evidence="5 8" id="KW-0812">Transmembrane</keyword>
<dbReference type="EMBL" id="CDGJ01000114">
    <property type="protein sequence ID" value="CEJ09184.1"/>
    <property type="molecule type" value="Genomic_DNA"/>
</dbReference>
<feature type="domain" description="ABC transmembrane type-1" evidence="9">
    <location>
        <begin position="67"/>
        <end position="274"/>
    </location>
</feature>
<dbReference type="AlphaFoldDB" id="A0A8S0W9I0"/>
<evidence type="ECO:0000256" key="2">
    <source>
        <dbReference type="ARBA" id="ARBA00007069"/>
    </source>
</evidence>